<dbReference type="Pfam" id="PF26047">
    <property type="entry name" value="DUF8015"/>
    <property type="match status" value="1"/>
</dbReference>
<dbReference type="Proteomes" id="UP000199112">
    <property type="component" value="Unassembled WGS sequence"/>
</dbReference>
<protein>
    <submittedName>
        <fullName evidence="2">Uncharacterized protein</fullName>
    </submittedName>
</protein>
<dbReference type="AlphaFoldDB" id="A0A1H6FSR1"/>
<organism evidence="2 3">
    <name type="scientific">Natronorubrum sediminis</name>
    <dbReference type="NCBI Taxonomy" id="640943"/>
    <lineage>
        <taxon>Archaea</taxon>
        <taxon>Methanobacteriati</taxon>
        <taxon>Methanobacteriota</taxon>
        <taxon>Stenosarchaea group</taxon>
        <taxon>Halobacteria</taxon>
        <taxon>Halobacteriales</taxon>
        <taxon>Natrialbaceae</taxon>
        <taxon>Natronorubrum</taxon>
    </lineage>
</organism>
<proteinExistence type="predicted"/>
<dbReference type="InterPro" id="IPR058328">
    <property type="entry name" value="DUF8015"/>
</dbReference>
<dbReference type="OrthoDB" id="170259at2157"/>
<feature type="transmembrane region" description="Helical" evidence="1">
    <location>
        <begin position="29"/>
        <end position="47"/>
    </location>
</feature>
<dbReference type="RefSeq" id="WP_090506142.1">
    <property type="nucleotide sequence ID" value="NZ_FNWL01000001.1"/>
</dbReference>
<feature type="transmembrane region" description="Helical" evidence="1">
    <location>
        <begin position="53"/>
        <end position="73"/>
    </location>
</feature>
<gene>
    <name evidence="2" type="ORF">SAMN04487967_1274</name>
</gene>
<keyword evidence="1" id="KW-1133">Transmembrane helix</keyword>
<keyword evidence="3" id="KW-1185">Reference proteome</keyword>
<keyword evidence="1" id="KW-0812">Transmembrane</keyword>
<evidence type="ECO:0000313" key="3">
    <source>
        <dbReference type="Proteomes" id="UP000199112"/>
    </source>
</evidence>
<dbReference type="EMBL" id="FNWL01000001">
    <property type="protein sequence ID" value="SEH13290.1"/>
    <property type="molecule type" value="Genomic_DNA"/>
</dbReference>
<evidence type="ECO:0000256" key="1">
    <source>
        <dbReference type="SAM" id="Phobius"/>
    </source>
</evidence>
<name>A0A1H6FSR1_9EURY</name>
<accession>A0A1H6FSR1</accession>
<evidence type="ECO:0000313" key="2">
    <source>
        <dbReference type="EMBL" id="SEH13290.1"/>
    </source>
</evidence>
<keyword evidence="1" id="KW-0472">Membrane</keyword>
<sequence>MQETTIDRSVPDPLETLIVTLAAASRYDVLLGIIPVAYASAILVAGLSSVPLVLTMLVASLVGVVVIVDACYLNPLTEARS</sequence>
<reference evidence="3" key="1">
    <citation type="submission" date="2016-10" db="EMBL/GenBank/DDBJ databases">
        <authorList>
            <person name="Varghese N."/>
            <person name="Submissions S."/>
        </authorList>
    </citation>
    <scope>NUCLEOTIDE SEQUENCE [LARGE SCALE GENOMIC DNA]</scope>
    <source>
        <strain evidence="3">CGMCC 1.8981</strain>
    </source>
</reference>